<accession>A0ABX2CVM8</accession>
<sequence>MMAITPEQTALIPIYREKWRQIGLSIKPVDRAQATAAINSAYNIIGFSEPENIFCDSPYTALQALEPLRIHDSGLGMASEIRNKIHNELYDILRSQLSRELENKIYSKLYNPLYAQLMNQLHAHVKDEVYVKLARKLGERFQRFFIDQTYHNNTIVSELSACHGSWVDFCIGVLNLEYDRSLYSAFQSLVEKCGWIYPFEKMCFVCDRPRQLHFDSEYVLHAEGQPAVEFADKFSVYCYRGVRLPETIGQVPPQSWQASWLLTEDNAEVRRVLIQAIGYPRICQELQATELDTWQEYILLKIENNIDLEPIYLLKMTCPSTGHLHVLRVPPEVRSAKEAISWVNWGIDPEEFQVQT</sequence>
<evidence type="ECO:0000313" key="2">
    <source>
        <dbReference type="EMBL" id="NQE34462.1"/>
    </source>
</evidence>
<name>A0ABX2CVM8_9CYAN</name>
<organism evidence="2 3">
    <name type="scientific">Microcoleus asticus IPMA8</name>
    <dbReference type="NCBI Taxonomy" id="2563858"/>
    <lineage>
        <taxon>Bacteria</taxon>
        <taxon>Bacillati</taxon>
        <taxon>Cyanobacteriota</taxon>
        <taxon>Cyanophyceae</taxon>
        <taxon>Oscillatoriophycideae</taxon>
        <taxon>Oscillatoriales</taxon>
        <taxon>Microcoleaceae</taxon>
        <taxon>Microcoleus</taxon>
        <taxon>Microcoleus asticus</taxon>
    </lineage>
</organism>
<feature type="domain" description="DUF6745" evidence="1">
    <location>
        <begin position="182"/>
        <end position="353"/>
    </location>
</feature>
<dbReference type="InterPro" id="IPR046633">
    <property type="entry name" value="DUF6745"/>
</dbReference>
<proteinExistence type="predicted"/>
<dbReference type="Pfam" id="PF20530">
    <property type="entry name" value="DUF6745"/>
    <property type="match status" value="1"/>
</dbReference>
<protein>
    <recommendedName>
        <fullName evidence="1">DUF6745 domain-containing protein</fullName>
    </recommendedName>
</protein>
<evidence type="ECO:0000259" key="1">
    <source>
        <dbReference type="Pfam" id="PF20530"/>
    </source>
</evidence>
<dbReference type="Proteomes" id="UP000702425">
    <property type="component" value="Unassembled WGS sequence"/>
</dbReference>
<evidence type="ECO:0000313" key="3">
    <source>
        <dbReference type="Proteomes" id="UP000702425"/>
    </source>
</evidence>
<gene>
    <name evidence="2" type="ORF">E5S67_02188</name>
</gene>
<dbReference type="RefSeq" id="WP_172187071.1">
    <property type="nucleotide sequence ID" value="NZ_CAWPPK010000244.1"/>
</dbReference>
<reference evidence="2 3" key="1">
    <citation type="journal article" date="2020" name="Sci. Rep.">
        <title>A novel cyanobacterial geosmin producer, revising GeoA distribution and dispersion patterns in Bacteria.</title>
        <authorList>
            <person name="Churro C."/>
            <person name="Semedo-Aguiar A.P."/>
            <person name="Silva A.D."/>
            <person name="Pereira-Leal J.B."/>
            <person name="Leite R.B."/>
        </authorList>
    </citation>
    <scope>NUCLEOTIDE SEQUENCE [LARGE SCALE GENOMIC DNA]</scope>
    <source>
        <strain evidence="2 3">IPMA8</strain>
    </source>
</reference>
<comment type="caution">
    <text evidence="2">The sequence shown here is derived from an EMBL/GenBank/DDBJ whole genome shotgun (WGS) entry which is preliminary data.</text>
</comment>
<dbReference type="EMBL" id="SRRZ01000032">
    <property type="protein sequence ID" value="NQE34462.1"/>
    <property type="molecule type" value="Genomic_DNA"/>
</dbReference>
<keyword evidence="3" id="KW-1185">Reference proteome</keyword>